<proteinExistence type="inferred from homology"/>
<keyword evidence="7 10" id="KW-1133">Transmembrane helix</keyword>
<evidence type="ECO:0000256" key="9">
    <source>
        <dbReference type="ARBA" id="ARBA00023251"/>
    </source>
</evidence>
<dbReference type="InterPro" id="IPR048279">
    <property type="entry name" value="MdtK-like"/>
</dbReference>
<protein>
    <recommendedName>
        <fullName evidence="3">Multidrug export protein MepA</fullName>
    </recommendedName>
</protein>
<dbReference type="GO" id="GO:0005886">
    <property type="term" value="C:plasma membrane"/>
    <property type="evidence" value="ECO:0007669"/>
    <property type="project" value="UniProtKB-SubCell"/>
</dbReference>
<feature type="transmembrane region" description="Helical" evidence="10">
    <location>
        <begin position="318"/>
        <end position="340"/>
    </location>
</feature>
<evidence type="ECO:0000256" key="5">
    <source>
        <dbReference type="ARBA" id="ARBA00022475"/>
    </source>
</evidence>
<dbReference type="GO" id="GO:0015297">
    <property type="term" value="F:antiporter activity"/>
    <property type="evidence" value="ECO:0007669"/>
    <property type="project" value="InterPro"/>
</dbReference>
<dbReference type="CDD" id="cd13143">
    <property type="entry name" value="MATE_MepA_like"/>
    <property type="match status" value="1"/>
</dbReference>
<feature type="transmembrane region" description="Helical" evidence="10">
    <location>
        <begin position="96"/>
        <end position="118"/>
    </location>
</feature>
<keyword evidence="4" id="KW-0813">Transport</keyword>
<keyword evidence="8 10" id="KW-0472">Membrane</keyword>
<feature type="transmembrane region" description="Helical" evidence="10">
    <location>
        <begin position="237"/>
        <end position="254"/>
    </location>
</feature>
<keyword evidence="12" id="KW-1185">Reference proteome</keyword>
<sequence>MNKMGQHDLGTERIGKLVFSLAVPMIISQIVNLLYNMVDRIYIGRLEDGALAMAALGVCFPMITIVAAFAQLLGSGGAPLSAIKMGEKRNDKAEEIMTNSFMMLIIVGFALTILTLVFREPILYLFGASNQTFKYAESYLTIYAVGTIFVQLTMGMNSYITCQGFSKIGMCTVLIGAILNIILDPIFIFLFHMGVSGAALATILSQGVSCLWALNFLFGKKSILKIRKKYLKPNIKIVGSIMALGISPFIMQATESLVQISFNTQMLRFGGNTALGGLTIMYSLTTFISGPLGGLAQGAAPIISYNYGAKNLARVKKAFRLIITSCLIGSILLAGSIMIFSRQFAFIFIKQGEILEFTTWALRIFMIGMTIFGLQIGCQNTFMALGQAKISLVMALLRKVILLVPLVYILPCFMEDKVKGVLMAEPIADATAAIVTTISFAIFYHKKLKNELENNY</sequence>
<evidence type="ECO:0000256" key="8">
    <source>
        <dbReference type="ARBA" id="ARBA00023136"/>
    </source>
</evidence>
<feature type="transmembrane region" description="Helical" evidence="10">
    <location>
        <begin position="168"/>
        <end position="191"/>
    </location>
</feature>
<dbReference type="Pfam" id="PF01554">
    <property type="entry name" value="MatE"/>
    <property type="match status" value="2"/>
</dbReference>
<gene>
    <name evidence="11" type="ORF">FYJ58_05145</name>
</gene>
<dbReference type="PANTHER" id="PTHR43823">
    <property type="entry name" value="SPORULATION PROTEIN YKVU"/>
    <property type="match status" value="1"/>
</dbReference>
<feature type="transmembrane region" description="Helical" evidence="10">
    <location>
        <begin position="274"/>
        <end position="297"/>
    </location>
</feature>
<comment type="subcellular location">
    <subcellularLocation>
        <location evidence="1">Cell membrane</location>
        <topology evidence="1">Multi-pass membrane protein</topology>
    </subcellularLocation>
</comment>
<evidence type="ECO:0000313" key="11">
    <source>
        <dbReference type="EMBL" id="MSS63264.1"/>
    </source>
</evidence>
<dbReference type="InterPro" id="IPR051327">
    <property type="entry name" value="MATE_MepA_subfamily"/>
</dbReference>
<evidence type="ECO:0000256" key="10">
    <source>
        <dbReference type="SAM" id="Phobius"/>
    </source>
</evidence>
<name>A0A6L5XXB2_9FIRM</name>
<dbReference type="EMBL" id="VUMT01000005">
    <property type="protein sequence ID" value="MSS63264.1"/>
    <property type="molecule type" value="Genomic_DNA"/>
</dbReference>
<feature type="transmembrane region" description="Helical" evidence="10">
    <location>
        <begin position="21"/>
        <end position="38"/>
    </location>
</feature>
<feature type="transmembrane region" description="Helical" evidence="10">
    <location>
        <begin position="50"/>
        <end position="75"/>
    </location>
</feature>
<dbReference type="NCBIfam" id="TIGR00797">
    <property type="entry name" value="matE"/>
    <property type="match status" value="1"/>
</dbReference>
<dbReference type="InterPro" id="IPR045070">
    <property type="entry name" value="MATE_MepA-like"/>
</dbReference>
<comment type="caution">
    <text evidence="11">The sequence shown here is derived from an EMBL/GenBank/DDBJ whole genome shotgun (WGS) entry which is preliminary data.</text>
</comment>
<reference evidence="11 12" key="1">
    <citation type="submission" date="2019-08" db="EMBL/GenBank/DDBJ databases">
        <title>In-depth cultivation of the pig gut microbiome towards novel bacterial diversity and tailored functional studies.</title>
        <authorList>
            <person name="Wylensek D."/>
            <person name="Hitch T.C.A."/>
            <person name="Clavel T."/>
        </authorList>
    </citation>
    <scope>NUCLEOTIDE SEQUENCE [LARGE SCALE GENOMIC DNA]</scope>
    <source>
        <strain evidence="11 12">WCA-693-APC-MOT-I</strain>
    </source>
</reference>
<dbReference type="GO" id="GO:0042910">
    <property type="term" value="F:xenobiotic transmembrane transporter activity"/>
    <property type="evidence" value="ECO:0007669"/>
    <property type="project" value="InterPro"/>
</dbReference>
<feature type="transmembrane region" description="Helical" evidence="10">
    <location>
        <begin position="422"/>
        <end position="444"/>
    </location>
</feature>
<keyword evidence="5" id="KW-1003">Cell membrane</keyword>
<dbReference type="PIRSF" id="PIRSF006603">
    <property type="entry name" value="DinF"/>
    <property type="match status" value="1"/>
</dbReference>
<dbReference type="GO" id="GO:0046677">
    <property type="term" value="P:response to antibiotic"/>
    <property type="evidence" value="ECO:0007669"/>
    <property type="project" value="UniProtKB-KW"/>
</dbReference>
<evidence type="ECO:0000256" key="6">
    <source>
        <dbReference type="ARBA" id="ARBA00022692"/>
    </source>
</evidence>
<accession>A0A6L5XXB2</accession>
<keyword evidence="6 10" id="KW-0812">Transmembrane</keyword>
<feature type="transmembrane region" description="Helical" evidence="10">
    <location>
        <begin position="138"/>
        <end position="156"/>
    </location>
</feature>
<dbReference type="PANTHER" id="PTHR43823:SF3">
    <property type="entry name" value="MULTIDRUG EXPORT PROTEIN MEPA"/>
    <property type="match status" value="1"/>
</dbReference>
<evidence type="ECO:0000256" key="7">
    <source>
        <dbReference type="ARBA" id="ARBA00022989"/>
    </source>
</evidence>
<organism evidence="11 12">
    <name type="scientific">Velocimicrobium porci</name>
    <dbReference type="NCBI Taxonomy" id="2606634"/>
    <lineage>
        <taxon>Bacteria</taxon>
        <taxon>Bacillati</taxon>
        <taxon>Bacillota</taxon>
        <taxon>Clostridia</taxon>
        <taxon>Lachnospirales</taxon>
        <taxon>Lachnospiraceae</taxon>
        <taxon>Velocimicrobium</taxon>
    </lineage>
</organism>
<evidence type="ECO:0000256" key="4">
    <source>
        <dbReference type="ARBA" id="ARBA00022448"/>
    </source>
</evidence>
<dbReference type="Proteomes" id="UP000482209">
    <property type="component" value="Unassembled WGS sequence"/>
</dbReference>
<feature type="transmembrane region" description="Helical" evidence="10">
    <location>
        <begin position="197"/>
        <end position="217"/>
    </location>
</feature>
<feature type="transmembrane region" description="Helical" evidence="10">
    <location>
        <begin position="390"/>
        <end position="410"/>
    </location>
</feature>
<comment type="similarity">
    <text evidence="2">Belongs to the multi antimicrobial extrusion (MATE) (TC 2.A.66.1) family. MepA subfamily.</text>
</comment>
<evidence type="ECO:0000256" key="2">
    <source>
        <dbReference type="ARBA" id="ARBA00008417"/>
    </source>
</evidence>
<evidence type="ECO:0000256" key="1">
    <source>
        <dbReference type="ARBA" id="ARBA00004651"/>
    </source>
</evidence>
<feature type="transmembrane region" description="Helical" evidence="10">
    <location>
        <begin position="360"/>
        <end position="378"/>
    </location>
</feature>
<evidence type="ECO:0000256" key="3">
    <source>
        <dbReference type="ARBA" id="ARBA00022106"/>
    </source>
</evidence>
<dbReference type="InterPro" id="IPR002528">
    <property type="entry name" value="MATE_fam"/>
</dbReference>
<evidence type="ECO:0000313" key="12">
    <source>
        <dbReference type="Proteomes" id="UP000482209"/>
    </source>
</evidence>
<dbReference type="AlphaFoldDB" id="A0A6L5XXB2"/>
<keyword evidence="9" id="KW-0046">Antibiotic resistance</keyword>